<comment type="similarity">
    <text evidence="1">Belongs to the apolipoprotein L family.</text>
</comment>
<organism evidence="2 3">
    <name type="scientific">Oreochromis niloticus</name>
    <name type="common">Nile tilapia</name>
    <name type="synonym">Tilapia nilotica</name>
    <dbReference type="NCBI Taxonomy" id="8128"/>
    <lineage>
        <taxon>Eukaryota</taxon>
        <taxon>Metazoa</taxon>
        <taxon>Chordata</taxon>
        <taxon>Craniata</taxon>
        <taxon>Vertebrata</taxon>
        <taxon>Euteleostomi</taxon>
        <taxon>Actinopterygii</taxon>
        <taxon>Neopterygii</taxon>
        <taxon>Teleostei</taxon>
        <taxon>Neoteleostei</taxon>
        <taxon>Acanthomorphata</taxon>
        <taxon>Ovalentaria</taxon>
        <taxon>Cichlomorphae</taxon>
        <taxon>Cichliformes</taxon>
        <taxon>Cichlidae</taxon>
        <taxon>African cichlids</taxon>
        <taxon>Pseudocrenilabrinae</taxon>
        <taxon>Oreochromini</taxon>
        <taxon>Oreochromis</taxon>
    </lineage>
</organism>
<dbReference type="Proteomes" id="UP000005207">
    <property type="component" value="Linkage group LG4"/>
</dbReference>
<evidence type="ECO:0000313" key="3">
    <source>
        <dbReference type="Proteomes" id="UP000005207"/>
    </source>
</evidence>
<keyword evidence="3" id="KW-1185">Reference proteome</keyword>
<sequence>MSETSKRLNEALCTYITETLGHIETVGTFCKTFPKWMEARKTELEKLNKMLSPESKHAELEKELDEVLKNTLDGLEKLDLFLDAVEKLAVTSLNVFTQNQVVQLSKHSEHVQIVIIHAKLICPLLLEFKRDAKVFFLPKLQNLEVLKYQFDTYVQVSKMICDRFEKSISAFPLMMNEVQVDINMDLPESDIQDMLCRINQLNEIRMDTNFRMVFLFQEKSCSDFIKVVQNRQPRMLKFLEDLEQCAVQLDRMNKGAKISSITGSSVGAVGGVLSIVGLALSPVTAGASLGLLLGGTAMGILSGTNSAVTTFTEIGVNHKQRNKANDVLQKFMEDVQSIHDCLGEVINQPTADKEVLARWWLRKVKH</sequence>
<reference evidence="2" key="2">
    <citation type="submission" date="2025-08" db="UniProtKB">
        <authorList>
            <consortium name="Ensembl"/>
        </authorList>
    </citation>
    <scope>IDENTIFICATION</scope>
</reference>
<protein>
    <submittedName>
        <fullName evidence="2">Apolipoprotein L</fullName>
    </submittedName>
</protein>
<dbReference type="GO" id="GO:0005576">
    <property type="term" value="C:extracellular region"/>
    <property type="evidence" value="ECO:0007669"/>
    <property type="project" value="InterPro"/>
</dbReference>
<name>I3JU47_ORENI</name>
<dbReference type="GO" id="GO:0042157">
    <property type="term" value="P:lipoprotein metabolic process"/>
    <property type="evidence" value="ECO:0007669"/>
    <property type="project" value="InterPro"/>
</dbReference>
<evidence type="ECO:0000256" key="1">
    <source>
        <dbReference type="ARBA" id="ARBA00010090"/>
    </source>
</evidence>
<dbReference type="Ensembl" id="ENSONIT00000012401.2">
    <property type="protein sequence ID" value="ENSONIP00000012392.2"/>
    <property type="gene ID" value="ENSONIG00000009728.2"/>
</dbReference>
<dbReference type="GO" id="GO:0008289">
    <property type="term" value="F:lipid binding"/>
    <property type="evidence" value="ECO:0007669"/>
    <property type="project" value="InterPro"/>
</dbReference>
<dbReference type="GO" id="GO:0016020">
    <property type="term" value="C:membrane"/>
    <property type="evidence" value="ECO:0007669"/>
    <property type="project" value="TreeGrafter"/>
</dbReference>
<dbReference type="PANTHER" id="PTHR14096">
    <property type="entry name" value="APOLIPOPROTEIN L"/>
    <property type="match status" value="1"/>
</dbReference>
<dbReference type="eggNOG" id="ENOG502RZGU">
    <property type="taxonomic scope" value="Eukaryota"/>
</dbReference>
<gene>
    <name evidence="2" type="primary">LOC100709958</name>
</gene>
<dbReference type="HOGENOM" id="CLU_046288_2_0_1"/>
<accession>I3JU47</accession>
<dbReference type="GO" id="GO:0006869">
    <property type="term" value="P:lipid transport"/>
    <property type="evidence" value="ECO:0007669"/>
    <property type="project" value="InterPro"/>
</dbReference>
<evidence type="ECO:0000313" key="2">
    <source>
        <dbReference type="Ensembl" id="ENSONIP00000012392.2"/>
    </source>
</evidence>
<dbReference type="GeneTree" id="ENSGT01030000234599"/>
<reference evidence="2" key="3">
    <citation type="submission" date="2025-09" db="UniProtKB">
        <authorList>
            <consortium name="Ensembl"/>
        </authorList>
    </citation>
    <scope>IDENTIFICATION</scope>
</reference>
<dbReference type="Pfam" id="PF05461">
    <property type="entry name" value="ApoL"/>
    <property type="match status" value="1"/>
</dbReference>
<dbReference type="PANTHER" id="PTHR14096:SF57">
    <property type="entry name" value="APOLIPOPROTEIN L4"/>
    <property type="match status" value="1"/>
</dbReference>
<proteinExistence type="inferred from homology"/>
<reference evidence="3" key="1">
    <citation type="submission" date="2012-01" db="EMBL/GenBank/DDBJ databases">
        <title>The Genome Sequence of Oreochromis niloticus (Nile Tilapia).</title>
        <authorList>
            <consortium name="Broad Institute Genome Assembly Team"/>
            <consortium name="Broad Institute Sequencing Platform"/>
            <person name="Di Palma F."/>
            <person name="Johnson J."/>
            <person name="Lander E.S."/>
            <person name="Lindblad-Toh K."/>
        </authorList>
    </citation>
    <scope>NUCLEOTIDE SEQUENCE [LARGE SCALE GENOMIC DNA]</scope>
</reference>
<dbReference type="InterPro" id="IPR008405">
    <property type="entry name" value="ApoL"/>
</dbReference>
<dbReference type="AlphaFoldDB" id="I3JU47"/>